<feature type="transmembrane region" description="Helical" evidence="2">
    <location>
        <begin position="12"/>
        <end position="31"/>
    </location>
</feature>
<sequence length="86" mass="9971">MFLITFIRTFTNVYSTCLIIYALLSWFPGGYDTAIGEFLTRICEPYLKLFDRLNLNIGFMSFTIMVALIVLNVASSLLIRLVWMFL</sequence>
<proteinExistence type="inferred from homology"/>
<dbReference type="GO" id="GO:0016020">
    <property type="term" value="C:membrane"/>
    <property type="evidence" value="ECO:0007669"/>
    <property type="project" value="InterPro"/>
</dbReference>
<reference evidence="3" key="1">
    <citation type="submission" date="2023-01" db="EMBL/GenBank/DDBJ databases">
        <title>Oxazolidinone resistance genes in florfenicol resistant enterococci from beef cattle and veal calves at slaughter.</title>
        <authorList>
            <person name="Biggel M."/>
        </authorList>
    </citation>
    <scope>NUCLEOTIDE SEQUENCE</scope>
    <source>
        <strain evidence="3">K204-1</strain>
    </source>
</reference>
<feature type="transmembrane region" description="Helical" evidence="2">
    <location>
        <begin position="57"/>
        <end position="83"/>
    </location>
</feature>
<comment type="similarity">
    <text evidence="1">Belongs to the YggT family.</text>
</comment>
<dbReference type="InterPro" id="IPR003425">
    <property type="entry name" value="CCB3/YggT"/>
</dbReference>
<evidence type="ECO:0000256" key="1">
    <source>
        <dbReference type="ARBA" id="ARBA00010894"/>
    </source>
</evidence>
<keyword evidence="2" id="KW-0472">Membrane</keyword>
<dbReference type="AlphaFoldDB" id="A0AAE9XQB4"/>
<evidence type="ECO:0000313" key="3">
    <source>
        <dbReference type="EMBL" id="WCG23564.1"/>
    </source>
</evidence>
<dbReference type="EMBL" id="CP116507">
    <property type="protein sequence ID" value="WCG23564.1"/>
    <property type="molecule type" value="Genomic_DNA"/>
</dbReference>
<dbReference type="PANTHER" id="PTHR33219">
    <property type="entry name" value="YLMG HOMOLOG PROTEIN 2, CHLOROPLASTIC"/>
    <property type="match status" value="1"/>
</dbReference>
<keyword evidence="2" id="KW-0812">Transmembrane</keyword>
<accession>A0AAE9XQB4</accession>
<protein>
    <submittedName>
        <fullName evidence="3">YggT family protein</fullName>
    </submittedName>
</protein>
<gene>
    <name evidence="3" type="ORF">PML95_04895</name>
</gene>
<dbReference type="Pfam" id="PF02325">
    <property type="entry name" value="CCB3_YggT"/>
    <property type="match status" value="1"/>
</dbReference>
<dbReference type="Proteomes" id="UP001179600">
    <property type="component" value="Chromosome"/>
</dbReference>
<evidence type="ECO:0000256" key="2">
    <source>
        <dbReference type="SAM" id="Phobius"/>
    </source>
</evidence>
<dbReference type="PANTHER" id="PTHR33219:SF14">
    <property type="entry name" value="PROTEIN COFACTOR ASSEMBLY OF COMPLEX C SUBUNIT B CCB3, CHLOROPLASTIC-RELATED"/>
    <property type="match status" value="1"/>
</dbReference>
<organism evidence="3 4">
    <name type="scientific">Vagococcus lutrae</name>
    <dbReference type="NCBI Taxonomy" id="81947"/>
    <lineage>
        <taxon>Bacteria</taxon>
        <taxon>Bacillati</taxon>
        <taxon>Bacillota</taxon>
        <taxon>Bacilli</taxon>
        <taxon>Lactobacillales</taxon>
        <taxon>Enterococcaceae</taxon>
        <taxon>Vagococcus</taxon>
    </lineage>
</organism>
<keyword evidence="2" id="KW-1133">Transmembrane helix</keyword>
<name>A0AAE9XQB4_9ENTE</name>
<evidence type="ECO:0000313" key="4">
    <source>
        <dbReference type="Proteomes" id="UP001179600"/>
    </source>
</evidence>